<reference evidence="2 4" key="1">
    <citation type="journal article" date="2010" name="J. Bacteriol.">
        <title>Complete genome sequence of Halalkalicoccus jeotgali B3(T), an extremely halophilic archaeon.</title>
        <authorList>
            <person name="Roh S.W."/>
            <person name="Nam Y.D."/>
            <person name="Nam S.H."/>
            <person name="Choi S.H."/>
            <person name="Park H.S."/>
            <person name="Bae J.W."/>
        </authorList>
    </citation>
    <scope>NUCLEOTIDE SEQUENCE [LARGE SCALE GENOMIC DNA]</scope>
    <source>
        <strain evidence="2">B3</strain>
        <strain evidence="4">DSM 18796 / CECT 7217 / JCM 14584 / KCTC 4019 / B3</strain>
    </source>
</reference>
<evidence type="ECO:0000256" key="1">
    <source>
        <dbReference type="SAM" id="Phobius"/>
    </source>
</evidence>
<feature type="transmembrane region" description="Helical" evidence="1">
    <location>
        <begin position="43"/>
        <end position="62"/>
    </location>
</feature>
<protein>
    <submittedName>
        <fullName evidence="2">Uncharacterized protein</fullName>
    </submittedName>
</protein>
<keyword evidence="1" id="KW-1133">Transmembrane helix</keyword>
<name>D8J5H3_HALJB</name>
<dbReference type="AlphaFoldDB" id="D8J5H3"/>
<keyword evidence="1" id="KW-0812">Transmembrane</keyword>
<evidence type="ECO:0000313" key="5">
    <source>
        <dbReference type="Proteomes" id="UP000011645"/>
    </source>
</evidence>
<dbReference type="InterPro" id="IPR058328">
    <property type="entry name" value="DUF8015"/>
</dbReference>
<feature type="transmembrane region" description="Helical" evidence="1">
    <location>
        <begin position="18"/>
        <end position="37"/>
    </location>
</feature>
<gene>
    <name evidence="2" type="ordered locus">HacjB3_11430</name>
    <name evidence="3" type="ORF">C497_11218</name>
</gene>
<dbReference type="EMBL" id="CP002062">
    <property type="protein sequence ID" value="ADJ15669.1"/>
    <property type="molecule type" value="Genomic_DNA"/>
</dbReference>
<dbReference type="Pfam" id="PF26047">
    <property type="entry name" value="DUF8015"/>
    <property type="match status" value="1"/>
</dbReference>
<keyword evidence="5" id="KW-1185">Reference proteome</keyword>
<dbReference type="PATRIC" id="fig|795797.18.peg.2288"/>
<dbReference type="KEGG" id="hje:HacjB3_11430"/>
<dbReference type="GeneID" id="9420100"/>
<evidence type="ECO:0000313" key="4">
    <source>
        <dbReference type="Proteomes" id="UP000000390"/>
    </source>
</evidence>
<dbReference type="RefSeq" id="WP_008416748.1">
    <property type="nucleotide sequence ID" value="NC_014297.1"/>
</dbReference>
<proteinExistence type="predicted"/>
<reference evidence="3 5" key="2">
    <citation type="journal article" date="2014" name="PLoS Genet.">
        <title>Phylogenetically driven sequencing of extremely halophilic archaea reveals strategies for static and dynamic osmo-response.</title>
        <authorList>
            <person name="Becker E.A."/>
            <person name="Seitzer P.M."/>
            <person name="Tritt A."/>
            <person name="Larsen D."/>
            <person name="Krusor M."/>
            <person name="Yao A.I."/>
            <person name="Wu D."/>
            <person name="Madern D."/>
            <person name="Eisen J.A."/>
            <person name="Darling A.E."/>
            <person name="Facciotti M.T."/>
        </authorList>
    </citation>
    <scope>NUCLEOTIDE SEQUENCE [LARGE SCALE GENOMIC DNA]</scope>
    <source>
        <strain evidence="3">B3</strain>
        <strain evidence="5">DSM 18796 / CECT 7217 / JCM 14584 / KCTC 4019 / B3</strain>
    </source>
</reference>
<dbReference type="EMBL" id="AOHV01000028">
    <property type="protein sequence ID" value="ELY36561.1"/>
    <property type="molecule type" value="Genomic_DNA"/>
</dbReference>
<sequence>MVDEHAAESPEGVSRYDLLLGLIPGVYALGLAAQALVSVSLPVVLVLSSLLAATGLFDALVVHPPA</sequence>
<organism evidence="2 4">
    <name type="scientific">Halalkalicoccus jeotgali (strain DSM 18796 / CECT 7217 / JCM 14584 / KCTC 4019 / B3)</name>
    <dbReference type="NCBI Taxonomy" id="795797"/>
    <lineage>
        <taxon>Archaea</taxon>
        <taxon>Methanobacteriati</taxon>
        <taxon>Methanobacteriota</taxon>
        <taxon>Stenosarchaea group</taxon>
        <taxon>Halobacteria</taxon>
        <taxon>Halobacteriales</taxon>
        <taxon>Halococcaceae</taxon>
        <taxon>Halalkalicoccus</taxon>
    </lineage>
</organism>
<dbReference type="HOGENOM" id="CLU_2820676_0_0_2"/>
<dbReference type="Proteomes" id="UP000000390">
    <property type="component" value="Chromosome"/>
</dbReference>
<dbReference type="STRING" id="795797.HacjB3_11430"/>
<accession>D8J5H3</accession>
<dbReference type="Proteomes" id="UP000011645">
    <property type="component" value="Unassembled WGS sequence"/>
</dbReference>
<evidence type="ECO:0000313" key="3">
    <source>
        <dbReference type="EMBL" id="ELY36561.1"/>
    </source>
</evidence>
<keyword evidence="1" id="KW-0472">Membrane</keyword>
<evidence type="ECO:0000313" key="2">
    <source>
        <dbReference type="EMBL" id="ADJ15669.1"/>
    </source>
</evidence>